<feature type="region of interest" description="Disordered" evidence="1">
    <location>
        <begin position="260"/>
        <end position="290"/>
    </location>
</feature>
<dbReference type="InParanoid" id="A0A078B2C9"/>
<feature type="compositionally biased region" description="Polar residues" evidence="1">
    <location>
        <begin position="83"/>
        <end position="95"/>
    </location>
</feature>
<feature type="compositionally biased region" description="Low complexity" evidence="1">
    <location>
        <begin position="131"/>
        <end position="142"/>
    </location>
</feature>
<feature type="region of interest" description="Disordered" evidence="1">
    <location>
        <begin position="131"/>
        <end position="186"/>
    </location>
</feature>
<organism evidence="2 3">
    <name type="scientific">Stylonychia lemnae</name>
    <name type="common">Ciliate</name>
    <dbReference type="NCBI Taxonomy" id="5949"/>
    <lineage>
        <taxon>Eukaryota</taxon>
        <taxon>Sar</taxon>
        <taxon>Alveolata</taxon>
        <taxon>Ciliophora</taxon>
        <taxon>Intramacronucleata</taxon>
        <taxon>Spirotrichea</taxon>
        <taxon>Stichotrichia</taxon>
        <taxon>Sporadotrichida</taxon>
        <taxon>Oxytrichidae</taxon>
        <taxon>Stylonychinae</taxon>
        <taxon>Stylonychia</taxon>
    </lineage>
</organism>
<evidence type="ECO:0000313" key="3">
    <source>
        <dbReference type="Proteomes" id="UP000039865"/>
    </source>
</evidence>
<feature type="region of interest" description="Disordered" evidence="1">
    <location>
        <begin position="80"/>
        <end position="112"/>
    </location>
</feature>
<evidence type="ECO:0000256" key="1">
    <source>
        <dbReference type="SAM" id="MobiDB-lite"/>
    </source>
</evidence>
<feature type="compositionally biased region" description="Low complexity" evidence="1">
    <location>
        <begin position="167"/>
        <end position="185"/>
    </location>
</feature>
<name>A0A078B2C9_STYLE</name>
<protein>
    <submittedName>
        <fullName evidence="2">Uncharacterized protein</fullName>
    </submittedName>
</protein>
<feature type="compositionally biased region" description="Low complexity" evidence="1">
    <location>
        <begin position="276"/>
        <end position="290"/>
    </location>
</feature>
<keyword evidence="3" id="KW-1185">Reference proteome</keyword>
<dbReference type="OrthoDB" id="311022at2759"/>
<proteinExistence type="predicted"/>
<reference evidence="2 3" key="1">
    <citation type="submission" date="2014-06" db="EMBL/GenBank/DDBJ databases">
        <authorList>
            <person name="Swart Estienne"/>
        </authorList>
    </citation>
    <scope>NUCLEOTIDE SEQUENCE [LARGE SCALE GENOMIC DNA]</scope>
    <source>
        <strain evidence="2 3">130c</strain>
    </source>
</reference>
<accession>A0A078B2C9</accession>
<dbReference type="Proteomes" id="UP000039865">
    <property type="component" value="Unassembled WGS sequence"/>
</dbReference>
<dbReference type="EMBL" id="CCKQ01016775">
    <property type="protein sequence ID" value="CDW88649.1"/>
    <property type="molecule type" value="Genomic_DNA"/>
</dbReference>
<evidence type="ECO:0000313" key="2">
    <source>
        <dbReference type="EMBL" id="CDW88649.1"/>
    </source>
</evidence>
<sequence>MVTIELICSHLSGKKKVFRDGKCIFDIQRFGTSFQYPFQINNHMLNIIQHGEMFELRIDNQSFQHLFNQDKTRKAFVFDGEENPQQTNKFDNYESNLGKDRREDDYNISSYKANENNDYGYGGYKKGHSDVNPNWNNNNNVNGGFDSDNIRNKPYDSYSPQRENTKSNNSQNANRSNAGNSNNGGLTYFSNFDQGVKFKKAEYISKADGGNNGDNLLDLGFGGGPSGHSQQIGNQNFKSNNNIGNNNFFDFDFNATANQNSSAQNNTFDFDFPGGQTQNTNSNINSKQQQNKQAAVFDFNSYNSINTSTQVNQQQQKQQQTQPSVNTLDDLFQSSQPQPQNSLDDLFNASSVPQVNNTNQSLNFEEQRRIQELIQTGYNQQQNLGAIRQNQSQQQQQQFVPNPMANMGSNFNIQQQQQYQQQQQNLGGFQFNNFQFNNANNQQIGKDKENLESKLVNLDCLGGGVSSNNQGLGGKSNQDPFTDAFSNNTRSAIPMSNQKDAFSFVQNQITTDISPDNHTQTKQRSSLLGNKGVITSDQMTVNFSSTATQNTNIGFAQTTQNSKSNNENDFFFGFNAQANQNTQNQQQDNDFKFF</sequence>
<gene>
    <name evidence="2" type="primary">Contig12418.g13255</name>
    <name evidence="2" type="ORF">STYLEM_17772</name>
</gene>
<dbReference type="OMA" id="IELICSH"/>
<dbReference type="AlphaFoldDB" id="A0A078B2C9"/>